<dbReference type="EMBL" id="LIRB01000104">
    <property type="protein sequence ID" value="KWX80184.1"/>
    <property type="molecule type" value="Genomic_DNA"/>
</dbReference>
<proteinExistence type="predicted"/>
<dbReference type="Proteomes" id="UP000070475">
    <property type="component" value="Unassembled WGS sequence"/>
</dbReference>
<comment type="caution">
    <text evidence="4">The sequence shown here is derived from an EMBL/GenBank/DDBJ whole genome shotgun (WGS) entry which is preliminary data.</text>
</comment>
<keyword evidence="1" id="KW-0812">Transmembrane</keyword>
<dbReference type="InterPro" id="IPR025672">
    <property type="entry name" value="Sigma_reg_C_dom"/>
</dbReference>
<sequence length="396" mass="44765">MSEEFKEKLQKYSEGKLTEEERKEVELEMEKLEAYQVYLEEQLDQEIQATGRHQEAHLPQAALAPGKERTIIRRGKWRARIINTITVLAALLVFTVISSIITAVFYGTGNRTDIYSDVVSSAIAVSRPNTTVHLSANAKYFFRMELTGRLQKQIGGEQVDAGDYRQKFLFGWSGSGNYNWTDMRNAGNYYFLYPDAAGGSSGGGDDNAEWKKLQKLPEGTVAEAYLSLDHLFTTDELLQKLEPLNLLPVWFAADTGQSSADTVVTTPLGFPYMPIWHEDDAEMIQESKEKTGWFSSVTSRSVAYPSVDSYGDGELRNENFIKTLKLLQEHKSLTRQAAPFIQLDEAITYTQEHGVQLYGAVVTGPVKELLKLKEVSWVSHIRVGEVRLWNWQDRGN</sequence>
<organism evidence="4 5">
    <name type="scientific">Paenibacillus riograndensis</name>
    <dbReference type="NCBI Taxonomy" id="483937"/>
    <lineage>
        <taxon>Bacteria</taxon>
        <taxon>Bacillati</taxon>
        <taxon>Bacillota</taxon>
        <taxon>Bacilli</taxon>
        <taxon>Bacillales</taxon>
        <taxon>Paenibacillaceae</taxon>
        <taxon>Paenibacillus</taxon>
        <taxon>Paenibacillus sonchi group</taxon>
    </lineage>
</organism>
<feature type="domain" description="Sigma factor regulator N-terminal" evidence="3">
    <location>
        <begin position="70"/>
        <end position="159"/>
    </location>
</feature>
<name>A0A132U930_9BACL</name>
<dbReference type="InterPro" id="IPR029101">
    <property type="entry name" value="Sigma_reg_N"/>
</dbReference>
<dbReference type="AlphaFoldDB" id="A0A132U930"/>
<keyword evidence="5" id="KW-1185">Reference proteome</keyword>
<dbReference type="Pfam" id="PF13800">
    <property type="entry name" value="Sigma_reg_N"/>
    <property type="match status" value="1"/>
</dbReference>
<accession>A0A132U930</accession>
<evidence type="ECO:0000313" key="4">
    <source>
        <dbReference type="EMBL" id="KWX80184.1"/>
    </source>
</evidence>
<dbReference type="RefSeq" id="WP_060859488.1">
    <property type="nucleotide sequence ID" value="NZ_LIRB01000104.1"/>
</dbReference>
<evidence type="ECO:0008006" key="6">
    <source>
        <dbReference type="Google" id="ProtNLM"/>
    </source>
</evidence>
<feature type="domain" description="Sigma factor regulator C-terminal" evidence="2">
    <location>
        <begin position="213"/>
        <end position="385"/>
    </location>
</feature>
<feature type="transmembrane region" description="Helical" evidence="1">
    <location>
        <begin position="81"/>
        <end position="106"/>
    </location>
</feature>
<keyword evidence="1" id="KW-0472">Membrane</keyword>
<gene>
    <name evidence="4" type="ORF">AMQ84_04720</name>
</gene>
<evidence type="ECO:0000259" key="2">
    <source>
        <dbReference type="Pfam" id="PF13791"/>
    </source>
</evidence>
<dbReference type="PATRIC" id="fig|483937.3.peg.4913"/>
<dbReference type="Pfam" id="PF13791">
    <property type="entry name" value="Sigma_reg_C"/>
    <property type="match status" value="1"/>
</dbReference>
<reference evidence="4 5" key="1">
    <citation type="submission" date="2015-08" db="EMBL/GenBank/DDBJ databases">
        <title>Genomes of Paenibacillus riograndensis.</title>
        <authorList>
            <person name="Sant'Anna F.H."/>
            <person name="Souza R."/>
            <person name="Ambrosini A."/>
            <person name="Bach E."/>
            <person name="Fernandes G."/>
            <person name="Balsanelli E."/>
            <person name="Baura V.A."/>
            <person name="Pedrosa F.O."/>
            <person name="Souza E.M."/>
            <person name="Passaglia L."/>
        </authorList>
    </citation>
    <scope>NUCLEOTIDE SEQUENCE [LARGE SCALE GENOMIC DNA]</scope>
    <source>
        <strain evidence="4 5">CAS34</strain>
    </source>
</reference>
<keyword evidence="1" id="KW-1133">Transmembrane helix</keyword>
<dbReference type="OrthoDB" id="2730366at2"/>
<evidence type="ECO:0000313" key="5">
    <source>
        <dbReference type="Proteomes" id="UP000070475"/>
    </source>
</evidence>
<protein>
    <recommendedName>
        <fullName evidence="6">Anti-sigma factor</fullName>
    </recommendedName>
</protein>
<evidence type="ECO:0000256" key="1">
    <source>
        <dbReference type="SAM" id="Phobius"/>
    </source>
</evidence>
<evidence type="ECO:0000259" key="3">
    <source>
        <dbReference type="Pfam" id="PF13800"/>
    </source>
</evidence>